<evidence type="ECO:0000313" key="2">
    <source>
        <dbReference type="WBParaSite" id="SPAL_0001210000.1"/>
    </source>
</evidence>
<dbReference type="AlphaFoldDB" id="A0A0N5C288"/>
<dbReference type="Proteomes" id="UP000046392">
    <property type="component" value="Unplaced"/>
</dbReference>
<protein>
    <submittedName>
        <fullName evidence="2">Sulfatase domain-containing protein</fullName>
    </submittedName>
</protein>
<keyword evidence="1" id="KW-1185">Reference proteome</keyword>
<proteinExistence type="predicted"/>
<dbReference type="WBParaSite" id="SPAL_0001210000.1">
    <property type="protein sequence ID" value="SPAL_0001210000.1"/>
    <property type="gene ID" value="SPAL_0001210000"/>
</dbReference>
<organism evidence="1 2">
    <name type="scientific">Strongyloides papillosus</name>
    <name type="common">Intestinal threadworm</name>
    <dbReference type="NCBI Taxonomy" id="174720"/>
    <lineage>
        <taxon>Eukaryota</taxon>
        <taxon>Metazoa</taxon>
        <taxon>Ecdysozoa</taxon>
        <taxon>Nematoda</taxon>
        <taxon>Chromadorea</taxon>
        <taxon>Rhabditida</taxon>
        <taxon>Tylenchina</taxon>
        <taxon>Panagrolaimomorpha</taxon>
        <taxon>Strongyloidoidea</taxon>
        <taxon>Strongyloididae</taxon>
        <taxon>Strongyloides</taxon>
    </lineage>
</organism>
<reference evidence="2" key="1">
    <citation type="submission" date="2017-02" db="UniProtKB">
        <authorList>
            <consortium name="WormBaseParasite"/>
        </authorList>
    </citation>
    <scope>IDENTIFICATION</scope>
</reference>
<accession>A0A0N5C288</accession>
<evidence type="ECO:0000313" key="1">
    <source>
        <dbReference type="Proteomes" id="UP000046392"/>
    </source>
</evidence>
<name>A0A0N5C288_STREA</name>
<sequence>MAREKTFTVDPEKPLKEVGIEMMKNLGFLGLDHLSKVTKGNLRKSPFGAFTPLGGHIPGFNKNIGDLQQHVHGGVLVIKSDLTGKSEDCGKADMNKTICRNLLKYLTKKYPEVKKCAVRDKYKD</sequence>